<evidence type="ECO:0000313" key="3">
    <source>
        <dbReference type="EMBL" id="OGG06979.1"/>
    </source>
</evidence>
<dbReference type="Proteomes" id="UP000177354">
    <property type="component" value="Unassembled WGS sequence"/>
</dbReference>
<feature type="transmembrane region" description="Helical" evidence="2">
    <location>
        <begin position="85"/>
        <end position="102"/>
    </location>
</feature>
<accession>A0A1F5Z3D9</accession>
<sequence>MASSRFILALLGLIFIVIVLLSSSKILESIRSRTGLLTQNNQVEDSTQAPARTPTTVPTGRDASENKTSPPPESKETPSTGPTEIIYLLLGGGLITGYFINIKTKRIRAD</sequence>
<feature type="compositionally biased region" description="Polar residues" evidence="1">
    <location>
        <begin position="37"/>
        <end position="58"/>
    </location>
</feature>
<dbReference type="AlphaFoldDB" id="A0A1F5Z3D9"/>
<reference evidence="3 4" key="1">
    <citation type="journal article" date="2016" name="Nat. Commun.">
        <title>Thousands of microbial genomes shed light on interconnected biogeochemical processes in an aquifer system.</title>
        <authorList>
            <person name="Anantharaman K."/>
            <person name="Brown C.T."/>
            <person name="Hug L.A."/>
            <person name="Sharon I."/>
            <person name="Castelle C.J."/>
            <person name="Probst A.J."/>
            <person name="Thomas B.C."/>
            <person name="Singh A."/>
            <person name="Wilkins M.J."/>
            <person name="Karaoz U."/>
            <person name="Brodie E.L."/>
            <person name="Williams K.H."/>
            <person name="Hubbard S.S."/>
            <person name="Banfield J.F."/>
        </authorList>
    </citation>
    <scope>NUCLEOTIDE SEQUENCE [LARGE SCALE GENOMIC DNA]</scope>
</reference>
<dbReference type="EMBL" id="MFJF01000012">
    <property type="protein sequence ID" value="OGG06979.1"/>
    <property type="molecule type" value="Genomic_DNA"/>
</dbReference>
<gene>
    <name evidence="3" type="ORF">A2777_03865</name>
</gene>
<comment type="caution">
    <text evidence="3">The sequence shown here is derived from an EMBL/GenBank/DDBJ whole genome shotgun (WGS) entry which is preliminary data.</text>
</comment>
<evidence type="ECO:0000313" key="4">
    <source>
        <dbReference type="Proteomes" id="UP000177354"/>
    </source>
</evidence>
<organism evidence="3 4">
    <name type="scientific">Candidatus Gottesmanbacteria bacterium RIFCSPHIGHO2_01_FULL_40_15</name>
    <dbReference type="NCBI Taxonomy" id="1798376"/>
    <lineage>
        <taxon>Bacteria</taxon>
        <taxon>Candidatus Gottesmaniibacteriota</taxon>
    </lineage>
</organism>
<evidence type="ECO:0000256" key="1">
    <source>
        <dbReference type="SAM" id="MobiDB-lite"/>
    </source>
</evidence>
<protein>
    <submittedName>
        <fullName evidence="3">Uncharacterized protein</fullName>
    </submittedName>
</protein>
<keyword evidence="2" id="KW-1133">Transmembrane helix</keyword>
<proteinExistence type="predicted"/>
<keyword evidence="2" id="KW-0812">Transmembrane</keyword>
<keyword evidence="2" id="KW-0472">Membrane</keyword>
<name>A0A1F5Z3D9_9BACT</name>
<evidence type="ECO:0000256" key="2">
    <source>
        <dbReference type="SAM" id="Phobius"/>
    </source>
</evidence>
<feature type="region of interest" description="Disordered" evidence="1">
    <location>
        <begin position="37"/>
        <end position="81"/>
    </location>
</feature>